<feature type="binding site" evidence="12">
    <location>
        <position position="125"/>
    </location>
    <ligand>
        <name>Zn(2+)</name>
        <dbReference type="ChEBI" id="CHEBI:29105"/>
        <note>catalytic</note>
    </ligand>
</feature>
<dbReference type="InterPro" id="IPR001506">
    <property type="entry name" value="Peptidase_M12A"/>
</dbReference>
<dbReference type="InterPro" id="IPR038178">
    <property type="entry name" value="Kringle_sf"/>
</dbReference>
<protein>
    <recommendedName>
        <fullName evidence="13">Metalloendopeptidase</fullName>
        <ecNumber evidence="13">3.4.24.-</ecNumber>
    </recommendedName>
</protein>
<evidence type="ECO:0000256" key="1">
    <source>
        <dbReference type="ARBA" id="ARBA00002657"/>
    </source>
</evidence>
<dbReference type="PROSITE" id="PS01180">
    <property type="entry name" value="CUB"/>
    <property type="match status" value="1"/>
</dbReference>
<sequence length="949" mass="111241">MELIYWFLVSLSLIDMVTSNKQKARKLHKREVNKLWPNNTILYQFSPEMTKREKAAVQYASHQYTYLSCIRFVNMNTSDGKAIKAKMKHQGSVLFKGGSKNCFAQIGFFNSQRSARCCSAETCLHELGHILGLAHEHKRKDRDNYIRVKFGNIQSEFRNRMLSENTHDKSDFDFQSVMLYGPLAFSQENKYIYQILDPDQLYLIDYHKTLSHYDAQDINNLYNCRRQQCRYFRHKCRNDGFVVMIGGICKCFCPTGLDPATYCTKIYRPDESWVDWPAGSYALPRAGSKCPGKKWVKLNTKHYINGFVEKGKASHSSQFFFEGHSREVFCLFNESKGNNHWEAGSYCLMKNGPCPNKFQEGYVKIYQSNKKYRSTMYRYCCRKDGAAIKPIKLPISHPFILFMSNLYEVCQVVKDMASYIEEINYLRHRGIRTSFGGEHPHVYKWKSGLKFKYCYYVPLKQDCGRVIQLKRKARSSIITSPNFPRKYSDNLLCHWLIKSPKNSLIRLKFLKFFVEGKKKKCPDYVEIRFNLIGQPGIKYCGKMPIKVVVSRRNIMMITMKTNYKFSRIGFKAIVDYIEGRKLCFNLKDNGRTYRGKVDMTKEFDKCRFWNESTNCRHHPFNSWDITRGIGNHNHCRNPGHGLQPWCYTDSHNCSRKYCDACQIAGSYDMFPNCRKLKREDKEFCTRNVTSIKLCHKTCGHYIGAERKFKRKRKCLAPRITDGEVFYLKKKRYNVGETISIYCHQNKEWQQNASCLSNSRWNMGSMCGICPLEWTHHFGSCYRFFHEQRIYQDAEEKCKEHNSVVLAPENEREYKFMLSQIYAESSVWIGLTLSGKSWVTNDHHPQSWTNWKKGQPNLNKSQANCVVFSTLDDKKWKNVPCDWLHMNAFFCKRPAVYQIECQDLSEECSEFIKNSQHFCKTKQDFALQYCSKSCNLCHLLKGNGDVVVSA</sequence>
<evidence type="ECO:0000256" key="3">
    <source>
        <dbReference type="ARBA" id="ARBA00022670"/>
    </source>
</evidence>
<comment type="cofactor">
    <cofactor evidence="12 13">
        <name>Zn(2+)</name>
        <dbReference type="ChEBI" id="CHEBI:29105"/>
    </cofactor>
    <text evidence="12 13">Binds 1 zinc ion per subunit.</text>
</comment>
<dbReference type="SUPFAM" id="SSF57440">
    <property type="entry name" value="Kringle-like"/>
    <property type="match status" value="1"/>
</dbReference>
<evidence type="ECO:0000259" key="17">
    <source>
        <dbReference type="PROSITE" id="PS50923"/>
    </source>
</evidence>
<dbReference type="SMART" id="SM00254">
    <property type="entry name" value="ShKT"/>
    <property type="match status" value="1"/>
</dbReference>
<dbReference type="InterPro" id="IPR035914">
    <property type="entry name" value="Sperma_CUB_dom_sf"/>
</dbReference>
<evidence type="ECO:0000259" key="14">
    <source>
        <dbReference type="PROSITE" id="PS01180"/>
    </source>
</evidence>
<dbReference type="InterPro" id="IPR006026">
    <property type="entry name" value="Peptidase_Metallo"/>
</dbReference>
<keyword evidence="4 12" id="KW-0479">Metal-binding</keyword>
<evidence type="ECO:0000256" key="13">
    <source>
        <dbReference type="RuleBase" id="RU361183"/>
    </source>
</evidence>
<dbReference type="PANTHER" id="PTHR10127">
    <property type="entry name" value="DISCOIDIN, CUB, EGF, LAMININ , AND ZINC METALLOPROTEASE DOMAIN CONTAINING"/>
    <property type="match status" value="1"/>
</dbReference>
<dbReference type="InterPro" id="IPR001304">
    <property type="entry name" value="C-type_lectin-like"/>
</dbReference>
<dbReference type="PRINTS" id="PR00480">
    <property type="entry name" value="ASTACIN"/>
</dbReference>
<feature type="binding site" evidence="12">
    <location>
        <position position="129"/>
    </location>
    <ligand>
        <name>Zn(2+)</name>
        <dbReference type="ChEBI" id="CHEBI:29105"/>
        <note>catalytic</note>
    </ligand>
</feature>
<organism evidence="20 21">
    <name type="scientific">Octopus sinensis</name>
    <name type="common">East Asian common octopus</name>
    <dbReference type="NCBI Taxonomy" id="2607531"/>
    <lineage>
        <taxon>Eukaryota</taxon>
        <taxon>Metazoa</taxon>
        <taxon>Spiralia</taxon>
        <taxon>Lophotrochozoa</taxon>
        <taxon>Mollusca</taxon>
        <taxon>Cephalopoda</taxon>
        <taxon>Coleoidea</taxon>
        <taxon>Octopodiformes</taxon>
        <taxon>Octopoda</taxon>
        <taxon>Incirrata</taxon>
        <taxon>Octopodidae</taxon>
        <taxon>Octopus</taxon>
    </lineage>
</organism>
<evidence type="ECO:0000256" key="12">
    <source>
        <dbReference type="PROSITE-ProRule" id="PRU01211"/>
    </source>
</evidence>
<evidence type="ECO:0000256" key="5">
    <source>
        <dbReference type="ARBA" id="ARBA00022729"/>
    </source>
</evidence>
<dbReference type="SUPFAM" id="SSF55486">
    <property type="entry name" value="Metalloproteases ('zincins'), catalytic domain"/>
    <property type="match status" value="1"/>
</dbReference>
<keyword evidence="5 13" id="KW-0732">Signal</keyword>
<keyword evidence="11" id="KW-0768">Sushi</keyword>
<feature type="domain" description="Peptidase M12A" evidence="19">
    <location>
        <begin position="26"/>
        <end position="225"/>
    </location>
</feature>
<dbReference type="SMART" id="SM00235">
    <property type="entry name" value="ZnMc"/>
    <property type="match status" value="1"/>
</dbReference>
<evidence type="ECO:0000259" key="15">
    <source>
        <dbReference type="PROSITE" id="PS50041"/>
    </source>
</evidence>
<evidence type="ECO:0000259" key="19">
    <source>
        <dbReference type="PROSITE" id="PS51864"/>
    </source>
</evidence>
<dbReference type="PRINTS" id="PR00018">
    <property type="entry name" value="KRINGLE"/>
</dbReference>
<dbReference type="SMART" id="SM00034">
    <property type="entry name" value="CLECT"/>
    <property type="match status" value="1"/>
</dbReference>
<feature type="binding site" evidence="12">
    <location>
        <position position="135"/>
    </location>
    <ligand>
        <name>Zn(2+)</name>
        <dbReference type="ChEBI" id="CHEBI:29105"/>
        <note>catalytic</note>
    </ligand>
</feature>
<dbReference type="Pfam" id="PF00051">
    <property type="entry name" value="Kringle"/>
    <property type="match status" value="1"/>
</dbReference>
<dbReference type="InterPro" id="IPR016186">
    <property type="entry name" value="C-type_lectin-like/link_sf"/>
</dbReference>
<dbReference type="Pfam" id="PF16977">
    <property type="entry name" value="ApeC"/>
    <property type="match status" value="1"/>
</dbReference>
<dbReference type="SMART" id="SM00042">
    <property type="entry name" value="CUB"/>
    <property type="match status" value="1"/>
</dbReference>
<feature type="domain" description="C-type lectin" evidence="15">
    <location>
        <begin position="776"/>
        <end position="881"/>
    </location>
</feature>
<keyword evidence="9 10" id="KW-1015">Disulfide bond</keyword>
<evidence type="ECO:0000259" key="16">
    <source>
        <dbReference type="PROSITE" id="PS50070"/>
    </source>
</evidence>
<feature type="domain" description="CUB" evidence="14">
    <location>
        <begin position="463"/>
        <end position="577"/>
    </location>
</feature>
<feature type="active site" evidence="12">
    <location>
        <position position="126"/>
    </location>
</feature>
<dbReference type="CDD" id="cd00041">
    <property type="entry name" value="CUB"/>
    <property type="match status" value="1"/>
</dbReference>
<dbReference type="PANTHER" id="PTHR10127:SF850">
    <property type="entry name" value="METALLOENDOPEPTIDASE"/>
    <property type="match status" value="1"/>
</dbReference>
<keyword evidence="2 10" id="KW-0420">Kringle</keyword>
<dbReference type="Gene3D" id="2.60.120.290">
    <property type="entry name" value="Spermadhesin, CUB domain"/>
    <property type="match status" value="1"/>
</dbReference>
<evidence type="ECO:0000256" key="10">
    <source>
        <dbReference type="PROSITE-ProRule" id="PRU00121"/>
    </source>
</evidence>
<dbReference type="InterPro" id="IPR000436">
    <property type="entry name" value="Sushi_SCR_CCP_dom"/>
</dbReference>
<dbReference type="PROSITE" id="PS50923">
    <property type="entry name" value="SUSHI"/>
    <property type="match status" value="1"/>
</dbReference>
<dbReference type="PROSITE" id="PS50041">
    <property type="entry name" value="C_TYPE_LECTIN_2"/>
    <property type="match status" value="1"/>
</dbReference>
<dbReference type="SUPFAM" id="SSF56436">
    <property type="entry name" value="C-type lectin-like"/>
    <property type="match status" value="1"/>
</dbReference>
<dbReference type="GO" id="GO:0004222">
    <property type="term" value="F:metalloendopeptidase activity"/>
    <property type="evidence" value="ECO:0007669"/>
    <property type="project" value="UniProtKB-UniRule"/>
</dbReference>
<evidence type="ECO:0000256" key="2">
    <source>
        <dbReference type="ARBA" id="ARBA00022572"/>
    </source>
</evidence>
<evidence type="ECO:0000313" key="20">
    <source>
        <dbReference type="Proteomes" id="UP000515154"/>
    </source>
</evidence>
<name>A0A7E6FLN8_9MOLL</name>
<evidence type="ECO:0000256" key="11">
    <source>
        <dbReference type="PROSITE-ProRule" id="PRU00302"/>
    </source>
</evidence>
<dbReference type="InterPro" id="IPR016187">
    <property type="entry name" value="CTDL_fold"/>
</dbReference>
<keyword evidence="3 12" id="KW-0645">Protease</keyword>
<evidence type="ECO:0000256" key="4">
    <source>
        <dbReference type="ARBA" id="ARBA00022723"/>
    </source>
</evidence>
<dbReference type="GO" id="GO:0008270">
    <property type="term" value="F:zinc ion binding"/>
    <property type="evidence" value="ECO:0007669"/>
    <property type="project" value="UniProtKB-UniRule"/>
</dbReference>
<keyword evidence="8 12" id="KW-0482">Metalloprotease</keyword>
<dbReference type="RefSeq" id="XP_036368646.1">
    <property type="nucleotide sequence ID" value="XM_036512753.1"/>
</dbReference>
<dbReference type="Pfam" id="PF01400">
    <property type="entry name" value="Astacin"/>
    <property type="match status" value="1"/>
</dbReference>
<dbReference type="SUPFAM" id="SSF49854">
    <property type="entry name" value="Spermadhesin, CUB domain"/>
    <property type="match status" value="1"/>
</dbReference>
<dbReference type="Gene3D" id="3.10.100.10">
    <property type="entry name" value="Mannose-Binding Protein A, subunit A"/>
    <property type="match status" value="1"/>
</dbReference>
<evidence type="ECO:0000259" key="18">
    <source>
        <dbReference type="PROSITE" id="PS51670"/>
    </source>
</evidence>
<feature type="signal peptide" evidence="13">
    <location>
        <begin position="1"/>
        <end position="19"/>
    </location>
</feature>
<comment type="caution">
    <text evidence="10">Lacks conserved residue(s) required for the propagation of feature annotation.</text>
</comment>
<dbReference type="KEGG" id="osn:118767724"/>
<dbReference type="Pfam" id="PF00431">
    <property type="entry name" value="CUB"/>
    <property type="match status" value="1"/>
</dbReference>
<feature type="domain" description="Kringle" evidence="16">
    <location>
        <begin position="586"/>
        <end position="673"/>
    </location>
</feature>
<dbReference type="PROSITE" id="PS51864">
    <property type="entry name" value="ASTACIN"/>
    <property type="match status" value="1"/>
</dbReference>
<evidence type="ECO:0000313" key="21">
    <source>
        <dbReference type="RefSeq" id="XP_036368646.1"/>
    </source>
</evidence>
<evidence type="ECO:0000256" key="8">
    <source>
        <dbReference type="ARBA" id="ARBA00023049"/>
    </source>
</evidence>
<proteinExistence type="predicted"/>
<accession>A0A7E6FLN8</accession>
<feature type="disulfide bond" evidence="10">
    <location>
        <begin position="635"/>
        <end position="658"/>
    </location>
</feature>
<keyword evidence="6 12" id="KW-0378">Hydrolase</keyword>
<dbReference type="AlphaFoldDB" id="A0A7E6FLN8"/>
<keyword evidence="7 12" id="KW-0862">Zinc</keyword>
<dbReference type="InterPro" id="IPR013806">
    <property type="entry name" value="Kringle-like"/>
</dbReference>
<dbReference type="InterPro" id="IPR000859">
    <property type="entry name" value="CUB_dom"/>
</dbReference>
<dbReference type="InterPro" id="IPR000001">
    <property type="entry name" value="Kringle"/>
</dbReference>
<dbReference type="SMART" id="SM00130">
    <property type="entry name" value="KR"/>
    <property type="match status" value="1"/>
</dbReference>
<dbReference type="InterPro" id="IPR024079">
    <property type="entry name" value="MetalloPept_cat_dom_sf"/>
</dbReference>
<dbReference type="PROSITE" id="PS51670">
    <property type="entry name" value="SHKT"/>
    <property type="match status" value="1"/>
</dbReference>
<dbReference type="EC" id="3.4.24.-" evidence="13"/>
<reference evidence="21" key="1">
    <citation type="submission" date="2025-08" db="UniProtKB">
        <authorList>
            <consortium name="RefSeq"/>
        </authorList>
    </citation>
    <scope>IDENTIFICATION</scope>
</reference>
<dbReference type="Pfam" id="PF00059">
    <property type="entry name" value="Lectin_C"/>
    <property type="match status" value="1"/>
</dbReference>
<dbReference type="Proteomes" id="UP000515154">
    <property type="component" value="Linkage group LG2"/>
</dbReference>
<feature type="domain" description="ShKT" evidence="18">
    <location>
        <begin position="900"/>
        <end position="936"/>
    </location>
</feature>
<dbReference type="CDD" id="cd00037">
    <property type="entry name" value="CLECT"/>
    <property type="match status" value="1"/>
</dbReference>
<dbReference type="GO" id="GO:0006508">
    <property type="term" value="P:proteolysis"/>
    <property type="evidence" value="ECO:0007669"/>
    <property type="project" value="UniProtKB-KW"/>
</dbReference>
<evidence type="ECO:0000256" key="7">
    <source>
        <dbReference type="ARBA" id="ARBA00022833"/>
    </source>
</evidence>
<dbReference type="InterPro" id="IPR003582">
    <property type="entry name" value="ShKT_dom"/>
</dbReference>
<dbReference type="PROSITE" id="PS50070">
    <property type="entry name" value="KRINGLE_2"/>
    <property type="match status" value="1"/>
</dbReference>
<dbReference type="Gene3D" id="2.40.20.10">
    <property type="entry name" value="Plasminogen Kringle 4"/>
    <property type="match status" value="1"/>
</dbReference>
<gene>
    <name evidence="21" type="primary">LOC118767724</name>
</gene>
<feature type="disulfide bond" evidence="12">
    <location>
        <begin position="69"/>
        <end position="224"/>
    </location>
</feature>
<comment type="function">
    <text evidence="1">Metalloprotease.</text>
</comment>
<evidence type="ECO:0000256" key="9">
    <source>
        <dbReference type="ARBA" id="ARBA00023157"/>
    </source>
</evidence>
<evidence type="ECO:0000256" key="6">
    <source>
        <dbReference type="ARBA" id="ARBA00022801"/>
    </source>
</evidence>
<keyword evidence="20" id="KW-1185">Reference proteome</keyword>
<dbReference type="InterPro" id="IPR031569">
    <property type="entry name" value="ApeC"/>
</dbReference>
<feature type="domain" description="Sushi" evidence="17">
    <location>
        <begin position="712"/>
        <end position="768"/>
    </location>
</feature>
<feature type="chain" id="PRO_5029033948" description="Metalloendopeptidase" evidence="13">
    <location>
        <begin position="20"/>
        <end position="949"/>
    </location>
</feature>
<dbReference type="Gene3D" id="3.40.390.10">
    <property type="entry name" value="Collagenase (Catalytic Domain)"/>
    <property type="match status" value="1"/>
</dbReference>